<dbReference type="OrthoDB" id="425014at2759"/>
<evidence type="ECO:0000313" key="1">
    <source>
        <dbReference type="EMBL" id="KOF95933.1"/>
    </source>
</evidence>
<dbReference type="PANTHER" id="PTHR47027">
    <property type="entry name" value="REVERSE TRANSCRIPTASE DOMAIN-CONTAINING PROTEIN"/>
    <property type="match status" value="1"/>
</dbReference>
<dbReference type="STRING" id="37653.A0A0L8I351"/>
<sequence>MLQPAPGLTPPEPQTEIEGTTLNNVESFTHLGSCLSSNCSMDKDVFMRLAKAGASFGRLWTRLWAERGIRLSTKLAVYRAVVITSLLYGCGTWMLYRRQMQVLDQFHLRCLQRIMGISWEDRVSDTEVLRRAEMPGIEALIMKAQIQWVGHVVRMDDARLPKMIFFSELASGARNPRPAVQKGVRLFEEKHLKSLDQKQQARKERIPNPTSAVTCLTCGRVCASTFEHRSHFRRH</sequence>
<dbReference type="AlphaFoldDB" id="A0A0L8I351"/>
<organism evidence="1">
    <name type="scientific">Octopus bimaculoides</name>
    <name type="common">California two-spotted octopus</name>
    <dbReference type="NCBI Taxonomy" id="37653"/>
    <lineage>
        <taxon>Eukaryota</taxon>
        <taxon>Metazoa</taxon>
        <taxon>Spiralia</taxon>
        <taxon>Lophotrochozoa</taxon>
        <taxon>Mollusca</taxon>
        <taxon>Cephalopoda</taxon>
        <taxon>Coleoidea</taxon>
        <taxon>Octopodiformes</taxon>
        <taxon>Octopoda</taxon>
        <taxon>Incirrata</taxon>
        <taxon>Octopodidae</taxon>
        <taxon>Octopus</taxon>
    </lineage>
</organism>
<gene>
    <name evidence="1" type="ORF">OCBIM_22036789mg</name>
</gene>
<dbReference type="PANTHER" id="PTHR47027:SF20">
    <property type="entry name" value="REVERSE TRANSCRIPTASE-LIKE PROTEIN WITH RNA-DIRECTED DNA POLYMERASE DOMAIN"/>
    <property type="match status" value="1"/>
</dbReference>
<proteinExistence type="predicted"/>
<name>A0A0L8I351_OCTBM</name>
<reference evidence="1" key="1">
    <citation type="submission" date="2015-07" db="EMBL/GenBank/DDBJ databases">
        <title>MeaNS - Measles Nucleotide Surveillance Program.</title>
        <authorList>
            <person name="Tran T."/>
            <person name="Druce J."/>
        </authorList>
    </citation>
    <scope>NUCLEOTIDE SEQUENCE</scope>
    <source>
        <strain evidence="1">UCB-OBI-ISO-001</strain>
        <tissue evidence="1">Gonad</tissue>
    </source>
</reference>
<protein>
    <submittedName>
        <fullName evidence="1">Uncharacterized protein</fullName>
    </submittedName>
</protein>
<dbReference type="EMBL" id="KQ416657">
    <property type="protein sequence ID" value="KOF95933.1"/>
    <property type="molecule type" value="Genomic_DNA"/>
</dbReference>
<accession>A0A0L8I351</accession>